<feature type="domain" description="RRM" evidence="3">
    <location>
        <begin position="163"/>
        <end position="243"/>
    </location>
</feature>
<sequence>MEPADGTINYPLKLGSVEEEPGLKLQSSYVFKSCGELLWALVHVKTESSFYKDVSKGHFGYLDGLATAWSVSVYVFEDSGGVNRWLKRDRKSFADRILFLGRPNSFAVNAARQGMSGGYSFLDEISELVETLPAQWTSEDCMWITPQPVISTNEEIREKIACVRIYVGNLPRKVDSDRLRQFFSRHGKVKDSRVMRHRKTRTSRGFGFVTMATKLDVEPASVVAKLHGLFLDGHPLQVKLADEE</sequence>
<dbReference type="Proteomes" id="UP001054889">
    <property type="component" value="Unassembled WGS sequence"/>
</dbReference>
<dbReference type="SMART" id="SM00360">
    <property type="entry name" value="RRM"/>
    <property type="match status" value="1"/>
</dbReference>
<name>A0AAV5D9D7_ELECO</name>
<dbReference type="InterPro" id="IPR035979">
    <property type="entry name" value="RBD_domain_sf"/>
</dbReference>
<comment type="caution">
    <text evidence="4">The sequence shown here is derived from an EMBL/GenBank/DDBJ whole genome shotgun (WGS) entry which is preliminary data.</text>
</comment>
<dbReference type="Pfam" id="PF00076">
    <property type="entry name" value="RRM_1"/>
    <property type="match status" value="1"/>
</dbReference>
<dbReference type="PROSITE" id="PS50102">
    <property type="entry name" value="RRM"/>
    <property type="match status" value="1"/>
</dbReference>
<evidence type="ECO:0000313" key="5">
    <source>
        <dbReference type="Proteomes" id="UP001054889"/>
    </source>
</evidence>
<dbReference type="PANTHER" id="PTHR48025">
    <property type="entry name" value="OS02G0815200 PROTEIN"/>
    <property type="match status" value="1"/>
</dbReference>
<keyword evidence="5" id="KW-1185">Reference proteome</keyword>
<reference evidence="4" key="2">
    <citation type="submission" date="2021-12" db="EMBL/GenBank/DDBJ databases">
        <title>Resequencing data analysis of finger millet.</title>
        <authorList>
            <person name="Hatakeyama M."/>
            <person name="Aluri S."/>
            <person name="Balachadran M.T."/>
            <person name="Sivarajan S.R."/>
            <person name="Poveda L."/>
            <person name="Shimizu-Inatsugi R."/>
            <person name="Schlapbach R."/>
            <person name="Sreeman S.M."/>
            <person name="Shimizu K.K."/>
        </authorList>
    </citation>
    <scope>NUCLEOTIDE SEQUENCE</scope>
</reference>
<dbReference type="SUPFAM" id="SSF54928">
    <property type="entry name" value="RNA-binding domain, RBD"/>
    <property type="match status" value="1"/>
</dbReference>
<proteinExistence type="predicted"/>
<dbReference type="GO" id="GO:0005634">
    <property type="term" value="C:nucleus"/>
    <property type="evidence" value="ECO:0007669"/>
    <property type="project" value="TreeGrafter"/>
</dbReference>
<evidence type="ECO:0000256" key="1">
    <source>
        <dbReference type="ARBA" id="ARBA00022884"/>
    </source>
</evidence>
<evidence type="ECO:0000313" key="4">
    <source>
        <dbReference type="EMBL" id="GJN06840.1"/>
    </source>
</evidence>
<dbReference type="AlphaFoldDB" id="A0AAV5D9D7"/>
<organism evidence="4 5">
    <name type="scientific">Eleusine coracana subsp. coracana</name>
    <dbReference type="NCBI Taxonomy" id="191504"/>
    <lineage>
        <taxon>Eukaryota</taxon>
        <taxon>Viridiplantae</taxon>
        <taxon>Streptophyta</taxon>
        <taxon>Embryophyta</taxon>
        <taxon>Tracheophyta</taxon>
        <taxon>Spermatophyta</taxon>
        <taxon>Magnoliopsida</taxon>
        <taxon>Liliopsida</taxon>
        <taxon>Poales</taxon>
        <taxon>Poaceae</taxon>
        <taxon>PACMAD clade</taxon>
        <taxon>Chloridoideae</taxon>
        <taxon>Cynodonteae</taxon>
        <taxon>Eleusininae</taxon>
        <taxon>Eleusine</taxon>
    </lineage>
</organism>
<reference evidence="4" key="1">
    <citation type="journal article" date="2018" name="DNA Res.">
        <title>Multiple hybrid de novo genome assembly of finger millet, an orphan allotetraploid crop.</title>
        <authorList>
            <person name="Hatakeyama M."/>
            <person name="Aluri S."/>
            <person name="Balachadran M.T."/>
            <person name="Sivarajan S.R."/>
            <person name="Patrignani A."/>
            <person name="Gruter S."/>
            <person name="Poveda L."/>
            <person name="Shimizu-Inatsugi R."/>
            <person name="Baeten J."/>
            <person name="Francoijs K.J."/>
            <person name="Nataraja K.N."/>
            <person name="Reddy Y.A.N."/>
            <person name="Phadnis S."/>
            <person name="Ravikumar R.L."/>
            <person name="Schlapbach R."/>
            <person name="Sreeman S.M."/>
            <person name="Shimizu K.K."/>
        </authorList>
    </citation>
    <scope>NUCLEOTIDE SEQUENCE</scope>
</reference>
<dbReference type="Gene3D" id="3.30.70.330">
    <property type="match status" value="1"/>
</dbReference>
<dbReference type="PANTHER" id="PTHR48025:SF1">
    <property type="entry name" value="RRM DOMAIN-CONTAINING PROTEIN"/>
    <property type="match status" value="1"/>
</dbReference>
<dbReference type="InterPro" id="IPR012677">
    <property type="entry name" value="Nucleotide-bd_a/b_plait_sf"/>
</dbReference>
<dbReference type="InterPro" id="IPR050502">
    <property type="entry name" value="Euk_RNA-bind_prot"/>
</dbReference>
<dbReference type="GO" id="GO:0003729">
    <property type="term" value="F:mRNA binding"/>
    <property type="evidence" value="ECO:0007669"/>
    <property type="project" value="TreeGrafter"/>
</dbReference>
<protein>
    <recommendedName>
        <fullName evidence="3">RRM domain-containing protein</fullName>
    </recommendedName>
</protein>
<keyword evidence="1 2" id="KW-0694">RNA-binding</keyword>
<evidence type="ECO:0000259" key="3">
    <source>
        <dbReference type="PROSITE" id="PS50102"/>
    </source>
</evidence>
<gene>
    <name evidence="4" type="primary">ga24609</name>
    <name evidence="4" type="ORF">PR202_ga24609</name>
</gene>
<dbReference type="InterPro" id="IPR000504">
    <property type="entry name" value="RRM_dom"/>
</dbReference>
<evidence type="ECO:0000256" key="2">
    <source>
        <dbReference type="PROSITE-ProRule" id="PRU00176"/>
    </source>
</evidence>
<accession>A0AAV5D9D7</accession>
<dbReference type="EMBL" id="BQKI01000013">
    <property type="protein sequence ID" value="GJN06840.1"/>
    <property type="molecule type" value="Genomic_DNA"/>
</dbReference>